<dbReference type="Gene3D" id="3.30.160.60">
    <property type="entry name" value="Classic Zinc Finger"/>
    <property type="match status" value="2"/>
</dbReference>
<evidence type="ECO:0000256" key="7">
    <source>
        <dbReference type="SAM" id="MobiDB-lite"/>
    </source>
</evidence>
<organism evidence="10 11">
    <name type="scientific">Lineolata rhizophorae</name>
    <dbReference type="NCBI Taxonomy" id="578093"/>
    <lineage>
        <taxon>Eukaryota</taxon>
        <taxon>Fungi</taxon>
        <taxon>Dikarya</taxon>
        <taxon>Ascomycota</taxon>
        <taxon>Pezizomycotina</taxon>
        <taxon>Dothideomycetes</taxon>
        <taxon>Dothideomycetes incertae sedis</taxon>
        <taxon>Lineolatales</taxon>
        <taxon>Lineolataceae</taxon>
        <taxon>Lineolata</taxon>
    </lineage>
</organism>
<dbReference type="Gene3D" id="4.10.240.10">
    <property type="entry name" value="Zn(2)-C6 fungal-type DNA-binding domain"/>
    <property type="match status" value="1"/>
</dbReference>
<dbReference type="CDD" id="cd00067">
    <property type="entry name" value="GAL4"/>
    <property type="match status" value="1"/>
</dbReference>
<dbReference type="InterPro" id="IPR013087">
    <property type="entry name" value="Znf_C2H2_type"/>
</dbReference>
<evidence type="ECO:0000256" key="1">
    <source>
        <dbReference type="ARBA" id="ARBA00022723"/>
    </source>
</evidence>
<dbReference type="PANTHER" id="PTHR47660">
    <property type="entry name" value="TRANSCRIPTION FACTOR WITH C2H2 AND ZN(2)-CYS(6) DNA BINDING DOMAIN (EUROFUNG)-RELATED-RELATED"/>
    <property type="match status" value="1"/>
</dbReference>
<keyword evidence="11" id="KW-1185">Reference proteome</keyword>
<feature type="compositionally biased region" description="Pro residues" evidence="7">
    <location>
        <begin position="151"/>
        <end position="168"/>
    </location>
</feature>
<evidence type="ECO:0008006" key="12">
    <source>
        <dbReference type="Google" id="ProtNLM"/>
    </source>
</evidence>
<dbReference type="GO" id="GO:0008270">
    <property type="term" value="F:zinc ion binding"/>
    <property type="evidence" value="ECO:0007669"/>
    <property type="project" value="UniProtKB-KW"/>
</dbReference>
<dbReference type="SMART" id="SM00355">
    <property type="entry name" value="ZnF_C2H2"/>
    <property type="match status" value="2"/>
</dbReference>
<dbReference type="InterPro" id="IPR036236">
    <property type="entry name" value="Znf_C2H2_sf"/>
</dbReference>
<keyword evidence="3" id="KW-0805">Transcription regulation</keyword>
<dbReference type="Proteomes" id="UP000799766">
    <property type="component" value="Unassembled WGS sequence"/>
</dbReference>
<feature type="region of interest" description="Disordered" evidence="7">
    <location>
        <begin position="108"/>
        <end position="204"/>
    </location>
</feature>
<feature type="compositionally biased region" description="Low complexity" evidence="7">
    <location>
        <begin position="169"/>
        <end position="186"/>
    </location>
</feature>
<dbReference type="AlphaFoldDB" id="A0A6A6P7L3"/>
<evidence type="ECO:0000259" key="8">
    <source>
        <dbReference type="PROSITE" id="PS50048"/>
    </source>
</evidence>
<evidence type="ECO:0000313" key="11">
    <source>
        <dbReference type="Proteomes" id="UP000799766"/>
    </source>
</evidence>
<protein>
    <recommendedName>
        <fullName evidence="12">Transcription factor Cmr1</fullName>
    </recommendedName>
</protein>
<dbReference type="PROSITE" id="PS50157">
    <property type="entry name" value="ZINC_FINGER_C2H2_2"/>
    <property type="match status" value="2"/>
</dbReference>
<keyword evidence="5" id="KW-0539">Nucleus</keyword>
<keyword evidence="6" id="KW-0863">Zinc-finger</keyword>
<feature type="domain" description="Zn(2)-C6 fungal-type" evidence="8">
    <location>
        <begin position="80"/>
        <end position="109"/>
    </location>
</feature>
<evidence type="ECO:0000256" key="4">
    <source>
        <dbReference type="ARBA" id="ARBA00023163"/>
    </source>
</evidence>
<evidence type="ECO:0000256" key="5">
    <source>
        <dbReference type="ARBA" id="ARBA00023242"/>
    </source>
</evidence>
<name>A0A6A6P7L3_9PEZI</name>
<dbReference type="OrthoDB" id="40579at2759"/>
<feature type="domain" description="C2H2-type" evidence="9">
    <location>
        <begin position="2"/>
        <end position="29"/>
    </location>
</feature>
<dbReference type="SUPFAM" id="SSF57701">
    <property type="entry name" value="Zn2/Cys6 DNA-binding domain"/>
    <property type="match status" value="1"/>
</dbReference>
<evidence type="ECO:0000256" key="6">
    <source>
        <dbReference type="PROSITE-ProRule" id="PRU00042"/>
    </source>
</evidence>
<keyword evidence="2" id="KW-0862">Zinc</keyword>
<dbReference type="GO" id="GO:0000981">
    <property type="term" value="F:DNA-binding transcription factor activity, RNA polymerase II-specific"/>
    <property type="evidence" value="ECO:0007669"/>
    <property type="project" value="InterPro"/>
</dbReference>
<dbReference type="EMBL" id="MU001675">
    <property type="protein sequence ID" value="KAF2459423.1"/>
    <property type="molecule type" value="Genomic_DNA"/>
</dbReference>
<evidence type="ECO:0000259" key="9">
    <source>
        <dbReference type="PROSITE" id="PS50157"/>
    </source>
</evidence>
<evidence type="ECO:0000256" key="2">
    <source>
        <dbReference type="ARBA" id="ARBA00022833"/>
    </source>
</evidence>
<accession>A0A6A6P7L3</accession>
<proteinExistence type="predicted"/>
<keyword evidence="4" id="KW-0804">Transcription</keyword>
<dbReference type="PROSITE" id="PS50048">
    <property type="entry name" value="ZN2_CY6_FUNGAL_2"/>
    <property type="match status" value="1"/>
</dbReference>
<feature type="domain" description="C2H2-type" evidence="9">
    <location>
        <begin position="30"/>
        <end position="57"/>
    </location>
</feature>
<dbReference type="InterPro" id="IPR036864">
    <property type="entry name" value="Zn2-C6_fun-type_DNA-bd_sf"/>
</dbReference>
<sequence>MVFCTYCGQRFTRDEHLERHILTHTNVKPFKCFTCHMSFARRDLLQRHYTVHGRNENNQEGISANASMMVPKSAGRTPIACHNCAKTKTKCDKKFPCSRCAARGLRCTARPTRRTSKNVAARMPTPGESGNSSDQSTNDSNNNASTAGNSPQPPMQSPEQHPLPPPLQSPMQEPQPQHQQQMPQMQAHVGSQFPSPELKMSDQHPMFKPSPASTNGHLTAASSPEFLEWPAAIQMPPGFDHSMGRDYLMDNPMLNLDPLHVSSPDGAMMPIISDAGMSMPSVQTPRMEPPYADIDMGSNAHMSGQAFYSPSRHASIAETALPDIQQIVAAQEGWSNFRCNPTVPSHSCPRTARANLERLEQSLRNHEGWSNWRPNWNESDFAPGEHMSVIQMQESTRDKLLAITQTFLHKALEIHREGLGASASADSPAATGSNFVLLPPARVLEYFLRSYANSFERYYPLTSRGTLDANETLHCANDKAASLLTLLMIAQGAMVIPSVEARWLTGGLTETCRISLFDHIEKNIIMSGDPVVLHSALLFIVQAAWSGDKWQMDIAMGQRGMYTAMLRHSGALEPHQPTAGREEQTTPESVWNNWRRQESRSRLAYSWVMVDQELSLFHDTAPVFLSSEFESAPMPEVDRLWQAKTAGEWLNTFSQVQQELAGGAASASPGGHRPPSLNDFFQHVYFDDGVSQGIQLTSLRLRLLLHPIQGYVCDYRQRSNLFNNTLGRQHQNANVAAAAVQVRLDEVRMLLRRWFDLATAYMKNQTPCAMMQSNLAMYHLVSLNVVTDFPEIEKLARKDGMDEAFQQPQQQQQLVWMHKRCIADAENTIYHCGQILRLVRQMPKGIRPPWWAAAIYRVALILRAEILSRTPESLTPPSSGLFPVKGPTFSADQFESSHPLITRYLSTREGAPTLTKLDGSPIPIDNVSTVLSYCVDVINEGVATRFTDGIKGKLERLRAA</sequence>
<dbReference type="Pfam" id="PF00172">
    <property type="entry name" value="Zn_clus"/>
    <property type="match status" value="1"/>
</dbReference>
<dbReference type="PROSITE" id="PS00463">
    <property type="entry name" value="ZN2_CY6_FUNGAL_1"/>
    <property type="match status" value="1"/>
</dbReference>
<dbReference type="SUPFAM" id="SSF57667">
    <property type="entry name" value="beta-beta-alpha zinc fingers"/>
    <property type="match status" value="1"/>
</dbReference>
<evidence type="ECO:0000313" key="10">
    <source>
        <dbReference type="EMBL" id="KAF2459423.1"/>
    </source>
</evidence>
<gene>
    <name evidence="10" type="ORF">BDY21DRAFT_282165</name>
</gene>
<dbReference type="PROSITE" id="PS00028">
    <property type="entry name" value="ZINC_FINGER_C2H2_1"/>
    <property type="match status" value="2"/>
</dbReference>
<dbReference type="SMART" id="SM00066">
    <property type="entry name" value="GAL4"/>
    <property type="match status" value="1"/>
</dbReference>
<reference evidence="10" key="1">
    <citation type="journal article" date="2020" name="Stud. Mycol.">
        <title>101 Dothideomycetes genomes: a test case for predicting lifestyles and emergence of pathogens.</title>
        <authorList>
            <person name="Haridas S."/>
            <person name="Albert R."/>
            <person name="Binder M."/>
            <person name="Bloem J."/>
            <person name="Labutti K."/>
            <person name="Salamov A."/>
            <person name="Andreopoulos B."/>
            <person name="Baker S."/>
            <person name="Barry K."/>
            <person name="Bills G."/>
            <person name="Bluhm B."/>
            <person name="Cannon C."/>
            <person name="Castanera R."/>
            <person name="Culley D."/>
            <person name="Daum C."/>
            <person name="Ezra D."/>
            <person name="Gonzalez J."/>
            <person name="Henrissat B."/>
            <person name="Kuo A."/>
            <person name="Liang C."/>
            <person name="Lipzen A."/>
            <person name="Lutzoni F."/>
            <person name="Magnuson J."/>
            <person name="Mondo S."/>
            <person name="Nolan M."/>
            <person name="Ohm R."/>
            <person name="Pangilinan J."/>
            <person name="Park H.-J."/>
            <person name="Ramirez L."/>
            <person name="Alfaro M."/>
            <person name="Sun H."/>
            <person name="Tritt A."/>
            <person name="Yoshinaga Y."/>
            <person name="Zwiers L.-H."/>
            <person name="Turgeon B."/>
            <person name="Goodwin S."/>
            <person name="Spatafora J."/>
            <person name="Crous P."/>
            <person name="Grigoriev I."/>
        </authorList>
    </citation>
    <scope>NUCLEOTIDE SEQUENCE</scope>
    <source>
        <strain evidence="10">ATCC 16933</strain>
    </source>
</reference>
<dbReference type="PANTHER" id="PTHR47660:SF2">
    <property type="entry name" value="TRANSCRIPTION FACTOR WITH C2H2 AND ZN(2)-CYS(6) DNA BINDING DOMAIN (EUROFUNG)"/>
    <property type="match status" value="1"/>
</dbReference>
<evidence type="ECO:0000256" key="3">
    <source>
        <dbReference type="ARBA" id="ARBA00023015"/>
    </source>
</evidence>
<feature type="compositionally biased region" description="Low complexity" evidence="7">
    <location>
        <begin position="129"/>
        <end position="150"/>
    </location>
</feature>
<dbReference type="InterPro" id="IPR001138">
    <property type="entry name" value="Zn2Cys6_DnaBD"/>
</dbReference>
<dbReference type="Pfam" id="PF00096">
    <property type="entry name" value="zf-C2H2"/>
    <property type="match status" value="2"/>
</dbReference>
<keyword evidence="1" id="KW-0479">Metal-binding</keyword>